<comment type="caution">
    <text evidence="5">The sequence shown here is derived from an EMBL/GenBank/DDBJ whole genome shotgun (WGS) entry which is preliminary data.</text>
</comment>
<dbReference type="Gene3D" id="1.20.120.530">
    <property type="entry name" value="GntR ligand-binding domain-like"/>
    <property type="match status" value="1"/>
</dbReference>
<dbReference type="RefSeq" id="WP_136992347.1">
    <property type="nucleotide sequence ID" value="NZ_SZPQ01000042.1"/>
</dbReference>
<proteinExistence type="predicted"/>
<protein>
    <submittedName>
        <fullName evidence="5">GntR family transcriptional regulator</fullName>
    </submittedName>
</protein>
<name>A0ABY2SGX2_9HYPH</name>
<dbReference type="InterPro" id="IPR011711">
    <property type="entry name" value="GntR_C"/>
</dbReference>
<dbReference type="SUPFAM" id="SSF48008">
    <property type="entry name" value="GntR ligand-binding domain-like"/>
    <property type="match status" value="1"/>
</dbReference>
<evidence type="ECO:0000313" key="5">
    <source>
        <dbReference type="EMBL" id="TKI03503.1"/>
    </source>
</evidence>
<dbReference type="InterPro" id="IPR036390">
    <property type="entry name" value="WH_DNA-bd_sf"/>
</dbReference>
<dbReference type="PANTHER" id="PTHR43537:SF39">
    <property type="entry name" value="HTH-TYPE TRANSCRIPTIONAL REGULATOR MCBR"/>
    <property type="match status" value="1"/>
</dbReference>
<evidence type="ECO:0000313" key="6">
    <source>
        <dbReference type="Proteomes" id="UP000305202"/>
    </source>
</evidence>
<dbReference type="EMBL" id="SZPQ01000042">
    <property type="protein sequence ID" value="TKI03503.1"/>
    <property type="molecule type" value="Genomic_DNA"/>
</dbReference>
<dbReference type="Pfam" id="PF07729">
    <property type="entry name" value="FCD"/>
    <property type="match status" value="1"/>
</dbReference>
<organism evidence="5 6">
    <name type="scientific">Martelella alba</name>
    <dbReference type="NCBI Taxonomy" id="2590451"/>
    <lineage>
        <taxon>Bacteria</taxon>
        <taxon>Pseudomonadati</taxon>
        <taxon>Pseudomonadota</taxon>
        <taxon>Alphaproteobacteria</taxon>
        <taxon>Hyphomicrobiales</taxon>
        <taxon>Aurantimonadaceae</taxon>
        <taxon>Martelella</taxon>
    </lineage>
</organism>
<evidence type="ECO:0000259" key="4">
    <source>
        <dbReference type="PROSITE" id="PS50949"/>
    </source>
</evidence>
<keyword evidence="1" id="KW-0805">Transcription regulation</keyword>
<dbReference type="InterPro" id="IPR036388">
    <property type="entry name" value="WH-like_DNA-bd_sf"/>
</dbReference>
<feature type="domain" description="HTH gntR-type" evidence="4">
    <location>
        <begin position="11"/>
        <end position="78"/>
    </location>
</feature>
<keyword evidence="6" id="KW-1185">Reference proteome</keyword>
<dbReference type="Gene3D" id="1.10.10.10">
    <property type="entry name" value="Winged helix-like DNA-binding domain superfamily/Winged helix DNA-binding domain"/>
    <property type="match status" value="1"/>
</dbReference>
<evidence type="ECO:0000256" key="3">
    <source>
        <dbReference type="ARBA" id="ARBA00023163"/>
    </source>
</evidence>
<evidence type="ECO:0000256" key="2">
    <source>
        <dbReference type="ARBA" id="ARBA00023125"/>
    </source>
</evidence>
<dbReference type="InterPro" id="IPR000524">
    <property type="entry name" value="Tscrpt_reg_HTH_GntR"/>
</dbReference>
<accession>A0ABY2SGX2</accession>
<evidence type="ECO:0000256" key="1">
    <source>
        <dbReference type="ARBA" id="ARBA00023015"/>
    </source>
</evidence>
<dbReference type="PANTHER" id="PTHR43537">
    <property type="entry name" value="TRANSCRIPTIONAL REGULATOR, GNTR FAMILY"/>
    <property type="match status" value="1"/>
</dbReference>
<dbReference type="InterPro" id="IPR008920">
    <property type="entry name" value="TF_FadR/GntR_C"/>
</dbReference>
<dbReference type="Pfam" id="PF00392">
    <property type="entry name" value="GntR"/>
    <property type="match status" value="1"/>
</dbReference>
<dbReference type="SMART" id="SM00345">
    <property type="entry name" value="HTH_GNTR"/>
    <property type="match status" value="1"/>
</dbReference>
<dbReference type="SMART" id="SM00895">
    <property type="entry name" value="FCD"/>
    <property type="match status" value="1"/>
</dbReference>
<gene>
    <name evidence="5" type="ORF">FCN80_21240</name>
</gene>
<dbReference type="PROSITE" id="PS50949">
    <property type="entry name" value="HTH_GNTR"/>
    <property type="match status" value="1"/>
</dbReference>
<keyword evidence="3" id="KW-0804">Transcription</keyword>
<sequence length="232" mass="25419">MSYPISTIAHVGLGGSVYASLREALITGRFLPDSPLRIRELAAQLGTSVTPVRDAILQLAKEQALEMRTPKDIRVPRLSAAQYAEIRQLRLELEGLGAQTAAERISEEELRRLAENLRLHRQAAESGCSEEALRLNGEFHLLVAGSARLPLLVKMIDMLWMRAGPLMARVCAWSAKPLDLGRHEALYQALRAGDAMAARDAMQGDIDDGNRMMTAFFATIAPDPVTPPPASR</sequence>
<reference evidence="5 6" key="1">
    <citation type="submission" date="2019-04" db="EMBL/GenBank/DDBJ databases">
        <authorList>
            <person name="Li M."/>
            <person name="Gao C."/>
        </authorList>
    </citation>
    <scope>NUCLEOTIDE SEQUENCE [LARGE SCALE GENOMIC DNA]</scope>
    <source>
        <strain evidence="5 6">BGMRC 2031</strain>
    </source>
</reference>
<dbReference type="Proteomes" id="UP000305202">
    <property type="component" value="Unassembled WGS sequence"/>
</dbReference>
<keyword evidence="2" id="KW-0238">DNA-binding</keyword>
<dbReference type="SUPFAM" id="SSF46785">
    <property type="entry name" value="Winged helix' DNA-binding domain"/>
    <property type="match status" value="1"/>
</dbReference>